<organism evidence="1 2">
    <name type="scientific">Candidozyma auris</name>
    <name type="common">Yeast</name>
    <name type="synonym">Candida auris</name>
    <dbReference type="NCBI Taxonomy" id="498019"/>
    <lineage>
        <taxon>Eukaryota</taxon>
        <taxon>Fungi</taxon>
        <taxon>Dikarya</taxon>
        <taxon>Ascomycota</taxon>
        <taxon>Saccharomycotina</taxon>
        <taxon>Pichiomycetes</taxon>
        <taxon>Metschnikowiaceae</taxon>
        <taxon>Candidozyma</taxon>
    </lineage>
</organism>
<sequence length="97" mass="11393">MDGLVASRPDSENLSVVFGKFTCLTVFLYQEGPLPKQEQGLQTVPRDRHTYHWRISSEPRVTCRKEAFALLWLQIGPSDNWNRRFGQVKKKEKLMYH</sequence>
<gene>
    <name evidence="1" type="ORF">QG37_07431</name>
</gene>
<comment type="caution">
    <text evidence="1">The sequence shown here is derived from an EMBL/GenBank/DDBJ whole genome shotgun (WGS) entry which is preliminary data.</text>
</comment>
<evidence type="ECO:0000313" key="1">
    <source>
        <dbReference type="EMBL" id="KND96302.1"/>
    </source>
</evidence>
<dbReference type="VEuPathDB" id="FungiDB:QG37_07431"/>
<dbReference type="Proteomes" id="UP000037122">
    <property type="component" value="Unassembled WGS sequence"/>
</dbReference>
<evidence type="ECO:0000313" key="2">
    <source>
        <dbReference type="Proteomes" id="UP000037122"/>
    </source>
</evidence>
<proteinExistence type="predicted"/>
<accession>A0A0L0NQ62</accession>
<dbReference type="AlphaFoldDB" id="A0A0L0NQ62"/>
<dbReference type="EMBL" id="LGST01000057">
    <property type="protein sequence ID" value="KND96302.1"/>
    <property type="molecule type" value="Genomic_DNA"/>
</dbReference>
<reference evidence="2" key="1">
    <citation type="journal article" date="2015" name="BMC Genomics">
        <title>Draft genome of a commonly misdiagnosed multidrug resistant pathogen Candida auris.</title>
        <authorList>
            <person name="Chatterjee S."/>
            <person name="Alampalli S.V."/>
            <person name="Nageshan R.K."/>
            <person name="Chettiar S.T."/>
            <person name="Joshi S."/>
            <person name="Tatu U.S."/>
        </authorList>
    </citation>
    <scope>NUCLEOTIDE SEQUENCE [LARGE SCALE GENOMIC DNA]</scope>
    <source>
        <strain evidence="2">6684</strain>
    </source>
</reference>
<name>A0A0L0NQ62_CANAR</name>
<protein>
    <submittedName>
        <fullName evidence="1">Uncharacterized protein</fullName>
    </submittedName>
</protein>